<protein>
    <submittedName>
        <fullName evidence="1">Uncharacterized protein</fullName>
    </submittedName>
</protein>
<dbReference type="Proteomes" id="UP000215914">
    <property type="component" value="Chromosome 4"/>
</dbReference>
<evidence type="ECO:0000313" key="2">
    <source>
        <dbReference type="Proteomes" id="UP000215914"/>
    </source>
</evidence>
<organism evidence="1 2">
    <name type="scientific">Helianthus annuus</name>
    <name type="common">Common sunflower</name>
    <dbReference type="NCBI Taxonomy" id="4232"/>
    <lineage>
        <taxon>Eukaryota</taxon>
        <taxon>Viridiplantae</taxon>
        <taxon>Streptophyta</taxon>
        <taxon>Embryophyta</taxon>
        <taxon>Tracheophyta</taxon>
        <taxon>Spermatophyta</taxon>
        <taxon>Magnoliopsida</taxon>
        <taxon>eudicotyledons</taxon>
        <taxon>Gunneridae</taxon>
        <taxon>Pentapetalae</taxon>
        <taxon>asterids</taxon>
        <taxon>campanulids</taxon>
        <taxon>Asterales</taxon>
        <taxon>Asteraceae</taxon>
        <taxon>Asteroideae</taxon>
        <taxon>Heliantheae alliance</taxon>
        <taxon>Heliantheae</taxon>
        <taxon>Helianthus</taxon>
    </lineage>
</organism>
<reference evidence="2" key="1">
    <citation type="journal article" date="2017" name="Nature">
        <title>The sunflower genome provides insights into oil metabolism, flowering and Asterid evolution.</title>
        <authorList>
            <person name="Badouin H."/>
            <person name="Gouzy J."/>
            <person name="Grassa C.J."/>
            <person name="Murat F."/>
            <person name="Staton S.E."/>
            <person name="Cottret L."/>
            <person name="Lelandais-Briere C."/>
            <person name="Owens G.L."/>
            <person name="Carrere S."/>
            <person name="Mayjonade B."/>
            <person name="Legrand L."/>
            <person name="Gill N."/>
            <person name="Kane N.C."/>
            <person name="Bowers J.E."/>
            <person name="Hubner S."/>
            <person name="Bellec A."/>
            <person name="Berard A."/>
            <person name="Berges H."/>
            <person name="Blanchet N."/>
            <person name="Boniface M.C."/>
            <person name="Brunel D."/>
            <person name="Catrice O."/>
            <person name="Chaidir N."/>
            <person name="Claudel C."/>
            <person name="Donnadieu C."/>
            <person name="Faraut T."/>
            <person name="Fievet G."/>
            <person name="Helmstetter N."/>
            <person name="King M."/>
            <person name="Knapp S.J."/>
            <person name="Lai Z."/>
            <person name="Le Paslier M.C."/>
            <person name="Lippi Y."/>
            <person name="Lorenzon L."/>
            <person name="Mandel J.R."/>
            <person name="Marage G."/>
            <person name="Marchand G."/>
            <person name="Marquand E."/>
            <person name="Bret-Mestries E."/>
            <person name="Morien E."/>
            <person name="Nambeesan S."/>
            <person name="Nguyen T."/>
            <person name="Pegot-Espagnet P."/>
            <person name="Pouilly N."/>
            <person name="Raftis F."/>
            <person name="Sallet E."/>
            <person name="Schiex T."/>
            <person name="Thomas J."/>
            <person name="Vandecasteele C."/>
            <person name="Vares D."/>
            <person name="Vear F."/>
            <person name="Vautrin S."/>
            <person name="Crespi M."/>
            <person name="Mangin B."/>
            <person name="Burke J.M."/>
            <person name="Salse J."/>
            <person name="Munos S."/>
            <person name="Vincourt P."/>
            <person name="Rieseberg L.H."/>
            <person name="Langlade N.B."/>
        </authorList>
    </citation>
    <scope>NUCLEOTIDE SEQUENCE [LARGE SCALE GENOMIC DNA]</scope>
    <source>
        <strain evidence="2">cv. SF193</strain>
    </source>
</reference>
<dbReference type="EMBL" id="CM007893">
    <property type="protein sequence ID" value="OTG28183.1"/>
    <property type="molecule type" value="Genomic_DNA"/>
</dbReference>
<dbReference type="InParanoid" id="A0A251UYT9"/>
<name>A0A251UYT9_HELAN</name>
<accession>A0A251UYT9</accession>
<dbReference type="AlphaFoldDB" id="A0A251UYT9"/>
<evidence type="ECO:0000313" key="1">
    <source>
        <dbReference type="EMBL" id="OTG28183.1"/>
    </source>
</evidence>
<keyword evidence="2" id="KW-1185">Reference proteome</keyword>
<sequence length="57" mass="6465">MSNRGHSVPRNNFFKIDVCESGELVRFLNRQEVCRLGKPVTKSMEISSHFHCGILGC</sequence>
<gene>
    <name evidence="1" type="ORF">HannXRQ_Chr04g0108371</name>
</gene>
<proteinExistence type="predicted"/>